<evidence type="ECO:0000256" key="2">
    <source>
        <dbReference type="ARBA" id="ARBA00009347"/>
    </source>
</evidence>
<evidence type="ECO:0000256" key="4">
    <source>
        <dbReference type="ARBA" id="ARBA00022827"/>
    </source>
</evidence>
<evidence type="ECO:0000259" key="9">
    <source>
        <dbReference type="Pfam" id="PF02771"/>
    </source>
</evidence>
<feature type="domain" description="Acyl-CoA oxidase/dehydrogenase middle" evidence="8">
    <location>
        <begin position="149"/>
        <end position="243"/>
    </location>
</feature>
<dbReference type="SUPFAM" id="SSF56645">
    <property type="entry name" value="Acyl-CoA dehydrogenase NM domain-like"/>
    <property type="match status" value="1"/>
</dbReference>
<dbReference type="Proteomes" id="UP001500957">
    <property type="component" value="Unassembled WGS sequence"/>
</dbReference>
<keyword evidence="11" id="KW-1185">Reference proteome</keyword>
<comment type="similarity">
    <text evidence="2 6">Belongs to the acyl-CoA dehydrogenase family.</text>
</comment>
<evidence type="ECO:0000313" key="10">
    <source>
        <dbReference type="EMBL" id="GAA0612368.1"/>
    </source>
</evidence>
<dbReference type="InterPro" id="IPR009075">
    <property type="entry name" value="AcylCo_DH/oxidase_C"/>
</dbReference>
<dbReference type="Gene3D" id="1.20.140.10">
    <property type="entry name" value="Butyryl-CoA Dehydrogenase, subunit A, domain 3"/>
    <property type="match status" value="1"/>
</dbReference>
<dbReference type="Gene3D" id="1.10.540.10">
    <property type="entry name" value="Acyl-CoA dehydrogenase/oxidase, N-terminal domain"/>
    <property type="match status" value="1"/>
</dbReference>
<reference evidence="11" key="1">
    <citation type="journal article" date="2019" name="Int. J. Syst. Evol. Microbiol.">
        <title>The Global Catalogue of Microorganisms (GCM) 10K type strain sequencing project: providing services to taxonomists for standard genome sequencing and annotation.</title>
        <authorList>
            <consortium name="The Broad Institute Genomics Platform"/>
            <consortium name="The Broad Institute Genome Sequencing Center for Infectious Disease"/>
            <person name="Wu L."/>
            <person name="Ma J."/>
        </authorList>
    </citation>
    <scope>NUCLEOTIDE SEQUENCE [LARGE SCALE GENOMIC DNA]</scope>
    <source>
        <strain evidence="11">JCM 10671</strain>
    </source>
</reference>
<evidence type="ECO:0000256" key="1">
    <source>
        <dbReference type="ARBA" id="ARBA00001974"/>
    </source>
</evidence>
<feature type="domain" description="Acyl-CoA dehydrogenase/oxidase C-terminal" evidence="7">
    <location>
        <begin position="257"/>
        <end position="410"/>
    </location>
</feature>
<name>A0ABP3RKY5_9ACTN</name>
<evidence type="ECO:0000256" key="3">
    <source>
        <dbReference type="ARBA" id="ARBA00022630"/>
    </source>
</evidence>
<dbReference type="SUPFAM" id="SSF47203">
    <property type="entry name" value="Acyl-CoA dehydrogenase C-terminal domain-like"/>
    <property type="match status" value="1"/>
</dbReference>
<dbReference type="InterPro" id="IPR037069">
    <property type="entry name" value="AcylCoA_DH/ox_N_sf"/>
</dbReference>
<dbReference type="InterPro" id="IPR009100">
    <property type="entry name" value="AcylCoA_DH/oxidase_NM_dom_sf"/>
</dbReference>
<accession>A0ABP3RKY5</accession>
<comment type="caution">
    <text evidence="10">The sequence shown here is derived from an EMBL/GenBank/DDBJ whole genome shotgun (WGS) entry which is preliminary data.</text>
</comment>
<dbReference type="Pfam" id="PF02770">
    <property type="entry name" value="Acyl-CoA_dh_M"/>
    <property type="match status" value="1"/>
</dbReference>
<dbReference type="Pfam" id="PF00441">
    <property type="entry name" value="Acyl-CoA_dh_1"/>
    <property type="match status" value="1"/>
</dbReference>
<evidence type="ECO:0000256" key="5">
    <source>
        <dbReference type="ARBA" id="ARBA00023002"/>
    </source>
</evidence>
<dbReference type="PANTHER" id="PTHR43292:SF3">
    <property type="entry name" value="ACYL-COA DEHYDROGENASE FADE29"/>
    <property type="match status" value="1"/>
</dbReference>
<dbReference type="EMBL" id="BAAAHE010000008">
    <property type="protein sequence ID" value="GAA0612368.1"/>
    <property type="molecule type" value="Genomic_DNA"/>
</dbReference>
<evidence type="ECO:0000259" key="8">
    <source>
        <dbReference type="Pfam" id="PF02770"/>
    </source>
</evidence>
<dbReference type="Gene3D" id="2.40.110.10">
    <property type="entry name" value="Butyryl-CoA Dehydrogenase, subunit A, domain 2"/>
    <property type="match status" value="1"/>
</dbReference>
<evidence type="ECO:0000259" key="7">
    <source>
        <dbReference type="Pfam" id="PF00441"/>
    </source>
</evidence>
<dbReference type="RefSeq" id="WP_344602833.1">
    <property type="nucleotide sequence ID" value="NZ_BAAAHE010000008.1"/>
</dbReference>
<dbReference type="Pfam" id="PF02771">
    <property type="entry name" value="Acyl-CoA_dh_N"/>
    <property type="match status" value="1"/>
</dbReference>
<keyword evidence="3 6" id="KW-0285">Flavoprotein</keyword>
<dbReference type="InterPro" id="IPR052161">
    <property type="entry name" value="Mycobact_Acyl-CoA_DH"/>
</dbReference>
<evidence type="ECO:0000256" key="6">
    <source>
        <dbReference type="RuleBase" id="RU362125"/>
    </source>
</evidence>
<dbReference type="InterPro" id="IPR046373">
    <property type="entry name" value="Acyl-CoA_Oxase/DH_mid-dom_sf"/>
</dbReference>
<comment type="cofactor">
    <cofactor evidence="1 6">
        <name>FAD</name>
        <dbReference type="ChEBI" id="CHEBI:57692"/>
    </cofactor>
</comment>
<keyword evidence="4 6" id="KW-0274">FAD</keyword>
<protein>
    <submittedName>
        <fullName evidence="10">Acyl-CoA dehydrogenase</fullName>
    </submittedName>
</protein>
<proteinExistence type="inferred from homology"/>
<dbReference type="InterPro" id="IPR036250">
    <property type="entry name" value="AcylCo_DH-like_C"/>
</dbReference>
<keyword evidence="5 6" id="KW-0560">Oxidoreductase</keyword>
<dbReference type="InterPro" id="IPR006091">
    <property type="entry name" value="Acyl-CoA_Oxase/DH_mid-dom"/>
</dbReference>
<dbReference type="PANTHER" id="PTHR43292">
    <property type="entry name" value="ACYL-COA DEHYDROGENASE"/>
    <property type="match status" value="1"/>
</dbReference>
<organism evidence="10 11">
    <name type="scientific">Sporichthya brevicatena</name>
    <dbReference type="NCBI Taxonomy" id="171442"/>
    <lineage>
        <taxon>Bacteria</taxon>
        <taxon>Bacillati</taxon>
        <taxon>Actinomycetota</taxon>
        <taxon>Actinomycetes</taxon>
        <taxon>Sporichthyales</taxon>
        <taxon>Sporichthyaceae</taxon>
        <taxon>Sporichthya</taxon>
    </lineage>
</organism>
<evidence type="ECO:0000313" key="11">
    <source>
        <dbReference type="Proteomes" id="UP001500957"/>
    </source>
</evidence>
<dbReference type="InterPro" id="IPR013786">
    <property type="entry name" value="AcylCoA_DH/ox_N"/>
</dbReference>
<gene>
    <name evidence="10" type="ORF">GCM10009547_12990</name>
</gene>
<feature type="domain" description="Acyl-CoA dehydrogenase/oxidase N-terminal" evidence="9">
    <location>
        <begin position="62"/>
        <end position="145"/>
    </location>
</feature>
<sequence length="428" mass="47159">MTDASSWPRGTSLDTLRAELREWIRLNAPEGLAAVIDWNARVDLPGSVGSRVSEETYAQAQRSPEFLAWERCCLQARLVCPAWPVEFGGRGWEAPEMTVLDEEFFRAGVPRIDRVQGESMVGPSLILHGTEDQKARLLPSIRSGEHRYCQGFSEPGAGSDLASARTRGVVDGDDLVITGQKVWTSRFATANMIFVLCRTDPDAQKHRGLTYVILPFTPGENGIDVRPIRQITGGHEFAEVFFDETRAPLDNVIGGLGNGWKVVQSVLRFERAAAGRATTMLLQARERELSELAALATSSGRHLDPVVRQEMAWAHSQVAILRASWHRTVAEVAAGREPGPQLSIWKLQWSELHLRLAALGMELAGVNGVVRPEGDGYHLSRWQDAFLVAQSGTIYAGTSDVQRNILGESVLGLPREPKPEQSKENVRA</sequence>